<keyword evidence="4" id="KW-0378">Hydrolase</keyword>
<feature type="active site" evidence="6">
    <location>
        <position position="83"/>
    </location>
</feature>
<dbReference type="CDD" id="cd05476">
    <property type="entry name" value="pepsin_A_like_plant"/>
    <property type="match status" value="1"/>
</dbReference>
<comment type="similarity">
    <text evidence="1">Belongs to the peptidase A1 family.</text>
</comment>
<dbReference type="AlphaFoldDB" id="A0A9Q0H5W4"/>
<dbReference type="GO" id="GO:0004190">
    <property type="term" value="F:aspartic-type endopeptidase activity"/>
    <property type="evidence" value="ECO:0007669"/>
    <property type="project" value="UniProtKB-KW"/>
</dbReference>
<dbReference type="InterPro" id="IPR032799">
    <property type="entry name" value="TAXi_C"/>
</dbReference>
<proteinExistence type="inferred from homology"/>
<evidence type="ECO:0000313" key="9">
    <source>
        <dbReference type="Proteomes" id="UP001141806"/>
    </source>
</evidence>
<dbReference type="EMBL" id="JAMYWD010000009">
    <property type="protein sequence ID" value="KAJ4960501.1"/>
    <property type="molecule type" value="Genomic_DNA"/>
</dbReference>
<protein>
    <recommendedName>
        <fullName evidence="7">Peptidase A1 domain-containing protein</fullName>
    </recommendedName>
</protein>
<evidence type="ECO:0000256" key="4">
    <source>
        <dbReference type="ARBA" id="ARBA00022801"/>
    </source>
</evidence>
<name>A0A9Q0H5W4_9MAGN</name>
<dbReference type="GO" id="GO:0006508">
    <property type="term" value="P:proteolysis"/>
    <property type="evidence" value="ECO:0007669"/>
    <property type="project" value="UniProtKB-KW"/>
</dbReference>
<dbReference type="OrthoDB" id="2747330at2759"/>
<dbReference type="PANTHER" id="PTHR47967">
    <property type="entry name" value="OS07G0603500 PROTEIN-RELATED"/>
    <property type="match status" value="1"/>
</dbReference>
<feature type="domain" description="Peptidase A1" evidence="7">
    <location>
        <begin position="65"/>
        <end position="428"/>
    </location>
</feature>
<dbReference type="InterPro" id="IPR001461">
    <property type="entry name" value="Aspartic_peptidase_A1"/>
</dbReference>
<comment type="caution">
    <text evidence="8">The sequence shown here is derived from an EMBL/GenBank/DDBJ whole genome shotgun (WGS) entry which is preliminary data.</text>
</comment>
<accession>A0A9Q0H5W4</accession>
<dbReference type="InterPro" id="IPR034161">
    <property type="entry name" value="Pepsin-like_plant"/>
</dbReference>
<evidence type="ECO:0000256" key="1">
    <source>
        <dbReference type="ARBA" id="ARBA00007447"/>
    </source>
</evidence>
<dbReference type="Gene3D" id="2.40.70.10">
    <property type="entry name" value="Acid Proteases"/>
    <property type="match status" value="2"/>
</dbReference>
<evidence type="ECO:0000256" key="3">
    <source>
        <dbReference type="ARBA" id="ARBA00022750"/>
    </source>
</evidence>
<dbReference type="Proteomes" id="UP001141806">
    <property type="component" value="Unassembled WGS sequence"/>
</dbReference>
<sequence length="435" mass="47114">MNGEDTPSLQLLPRKTISSKTGISYQPGPSPLVPGPDGLEISWFKNRGALKMPVISGASTESGQYFVDFRIGNPPQKLLLVADTGSDLVWVKCSACRNCSRHAPGTTFQARHSTTFSPIHCYNPACRLIPHPLKHQPCNHTRLHSTCHYQYSYADGSRTSGFFSRETTTLNTSSGRAAKLKSLVFGCGFHVSGPSLTGASFNGASGVMGLGRGPISFSTQLGKRFGNKFSYCLMDYTLSPPPTSYLLIGDSPEPDTTKKKMNYTPLLTNPLFPTFYYVGIKSVRIDGVTLPINSSVWAIDQTGNGGTVIDSGTTLTFLAEPAYQLILMEFNKRVRLPRVENQTGSLDLCVNVSGVTNLKLPRLGFKLAGGSLFSPPVTNYFIDTAEEVKCLALQGVDSQGGGFSVIGNLMQQGFTFEFDSDRSRLGFSRHGCALP</sequence>
<dbReference type="InterPro" id="IPR033121">
    <property type="entry name" value="PEPTIDASE_A1"/>
</dbReference>
<dbReference type="PANTHER" id="PTHR47967:SF46">
    <property type="entry name" value="ASPARTIC PROTEINASE NEPENTHESIN-1"/>
    <property type="match status" value="1"/>
</dbReference>
<organism evidence="8 9">
    <name type="scientific">Protea cynaroides</name>
    <dbReference type="NCBI Taxonomy" id="273540"/>
    <lineage>
        <taxon>Eukaryota</taxon>
        <taxon>Viridiplantae</taxon>
        <taxon>Streptophyta</taxon>
        <taxon>Embryophyta</taxon>
        <taxon>Tracheophyta</taxon>
        <taxon>Spermatophyta</taxon>
        <taxon>Magnoliopsida</taxon>
        <taxon>Proteales</taxon>
        <taxon>Proteaceae</taxon>
        <taxon>Protea</taxon>
    </lineage>
</organism>
<dbReference type="InterPro" id="IPR032861">
    <property type="entry name" value="TAXi_N"/>
</dbReference>
<evidence type="ECO:0000256" key="2">
    <source>
        <dbReference type="ARBA" id="ARBA00022670"/>
    </source>
</evidence>
<dbReference type="InterPro" id="IPR051708">
    <property type="entry name" value="Plant_Aspart_Prot_A1"/>
</dbReference>
<gene>
    <name evidence="8" type="ORF">NE237_020411</name>
</gene>
<dbReference type="InterPro" id="IPR021109">
    <property type="entry name" value="Peptidase_aspartic_dom_sf"/>
</dbReference>
<dbReference type="FunFam" id="2.40.70.10:FF:000215">
    <property type="entry name" value="Aspartyl protease family protein 2"/>
    <property type="match status" value="1"/>
</dbReference>
<evidence type="ECO:0000256" key="5">
    <source>
        <dbReference type="ARBA" id="ARBA00023180"/>
    </source>
</evidence>
<keyword evidence="5" id="KW-0325">Glycoprotein</keyword>
<dbReference type="PROSITE" id="PS51767">
    <property type="entry name" value="PEPTIDASE_A1"/>
    <property type="match status" value="1"/>
</dbReference>
<dbReference type="PRINTS" id="PR00792">
    <property type="entry name" value="PEPSIN"/>
</dbReference>
<keyword evidence="2" id="KW-0645">Protease</keyword>
<keyword evidence="9" id="KW-1185">Reference proteome</keyword>
<evidence type="ECO:0000313" key="8">
    <source>
        <dbReference type="EMBL" id="KAJ4960501.1"/>
    </source>
</evidence>
<keyword evidence="3" id="KW-0064">Aspartyl protease</keyword>
<reference evidence="8" key="1">
    <citation type="journal article" date="2023" name="Plant J.">
        <title>The genome of the king protea, Protea cynaroides.</title>
        <authorList>
            <person name="Chang J."/>
            <person name="Duong T.A."/>
            <person name="Schoeman C."/>
            <person name="Ma X."/>
            <person name="Roodt D."/>
            <person name="Barker N."/>
            <person name="Li Z."/>
            <person name="Van de Peer Y."/>
            <person name="Mizrachi E."/>
        </authorList>
    </citation>
    <scope>NUCLEOTIDE SEQUENCE</scope>
    <source>
        <tissue evidence="8">Young leaves</tissue>
    </source>
</reference>
<evidence type="ECO:0000256" key="6">
    <source>
        <dbReference type="PIRSR" id="PIRSR601461-1"/>
    </source>
</evidence>
<dbReference type="SUPFAM" id="SSF50630">
    <property type="entry name" value="Acid proteases"/>
    <property type="match status" value="1"/>
</dbReference>
<dbReference type="Pfam" id="PF14541">
    <property type="entry name" value="TAXi_C"/>
    <property type="match status" value="1"/>
</dbReference>
<feature type="active site" evidence="6">
    <location>
        <position position="310"/>
    </location>
</feature>
<dbReference type="FunFam" id="2.40.70.10:FF:000033">
    <property type="entry name" value="Aspartyl protease family protein"/>
    <property type="match status" value="1"/>
</dbReference>
<evidence type="ECO:0000259" key="7">
    <source>
        <dbReference type="PROSITE" id="PS51767"/>
    </source>
</evidence>
<dbReference type="Pfam" id="PF14543">
    <property type="entry name" value="TAXi_N"/>
    <property type="match status" value="1"/>
</dbReference>